<dbReference type="AlphaFoldDB" id="A0A1R1X437"/>
<gene>
    <name evidence="1" type="ORF">AYI70_g10970</name>
</gene>
<dbReference type="EMBL" id="LSSN01005494">
    <property type="protein sequence ID" value="OMJ09347.1"/>
    <property type="molecule type" value="Genomic_DNA"/>
</dbReference>
<evidence type="ECO:0000313" key="2">
    <source>
        <dbReference type="Proteomes" id="UP000187283"/>
    </source>
</evidence>
<dbReference type="OrthoDB" id="843225at2759"/>
<dbReference type="STRING" id="133412.A0A1R1X437"/>
<comment type="caution">
    <text evidence="1">The sequence shown here is derived from an EMBL/GenBank/DDBJ whole genome shotgun (WGS) entry which is preliminary data.</text>
</comment>
<organism evidence="1 2">
    <name type="scientific">Smittium culicis</name>
    <dbReference type="NCBI Taxonomy" id="133412"/>
    <lineage>
        <taxon>Eukaryota</taxon>
        <taxon>Fungi</taxon>
        <taxon>Fungi incertae sedis</taxon>
        <taxon>Zoopagomycota</taxon>
        <taxon>Kickxellomycotina</taxon>
        <taxon>Harpellomycetes</taxon>
        <taxon>Harpellales</taxon>
        <taxon>Legeriomycetaceae</taxon>
        <taxon>Smittium</taxon>
    </lineage>
</organism>
<name>A0A1R1X437_9FUNG</name>
<dbReference type="Proteomes" id="UP000187283">
    <property type="component" value="Unassembled WGS sequence"/>
</dbReference>
<evidence type="ECO:0000313" key="1">
    <source>
        <dbReference type="EMBL" id="OMJ09347.1"/>
    </source>
</evidence>
<keyword evidence="2" id="KW-1185">Reference proteome</keyword>
<reference evidence="1 2" key="1">
    <citation type="submission" date="2017-01" db="EMBL/GenBank/DDBJ databases">
        <authorList>
            <person name="Mah S.A."/>
            <person name="Swanson W.J."/>
            <person name="Moy G.W."/>
            <person name="Vacquier V.D."/>
        </authorList>
    </citation>
    <scope>NUCLEOTIDE SEQUENCE [LARGE SCALE GENOMIC DNA]</scope>
    <source>
        <strain evidence="1 2">GSMNP</strain>
    </source>
</reference>
<proteinExistence type="predicted"/>
<sequence length="150" mass="16769">MTEKSTPLSLRRKIVLIFDQDILTPTQVSSETDELYERSYKSAYKMAAWTALNICHKDNDHVFLTCCIKEDKIFDPAVVSEIINRNDTSATDIIHAHKANLVVAQPAEMSTLGKTFSLDWAENLSRSSIIPITIVRGNDIDDSVLSQVGL</sequence>
<protein>
    <recommendedName>
        <fullName evidence="3">UspA domain-containing protein</fullName>
    </recommendedName>
</protein>
<evidence type="ECO:0008006" key="3">
    <source>
        <dbReference type="Google" id="ProtNLM"/>
    </source>
</evidence>
<accession>A0A1R1X437</accession>